<feature type="active site" description="Proton acceptor" evidence="10">
    <location>
        <position position="36"/>
    </location>
</feature>
<dbReference type="CDD" id="cd00429">
    <property type="entry name" value="RPE"/>
    <property type="match status" value="1"/>
</dbReference>
<name>A0ABW0NBL1_9BURK</name>
<comment type="cofactor">
    <cofactor evidence="3">
        <name>Co(2+)</name>
        <dbReference type="ChEBI" id="CHEBI:48828"/>
    </cofactor>
</comment>
<dbReference type="SUPFAM" id="SSF51366">
    <property type="entry name" value="Ribulose-phoshate binding barrel"/>
    <property type="match status" value="1"/>
</dbReference>
<evidence type="ECO:0000256" key="8">
    <source>
        <dbReference type="ARBA" id="ARBA00022723"/>
    </source>
</evidence>
<dbReference type="Proteomes" id="UP001596037">
    <property type="component" value="Unassembled WGS sequence"/>
</dbReference>
<evidence type="ECO:0000313" key="13">
    <source>
        <dbReference type="Proteomes" id="UP001596037"/>
    </source>
</evidence>
<dbReference type="InterPro" id="IPR013785">
    <property type="entry name" value="Aldolase_TIM"/>
</dbReference>
<comment type="pathway">
    <text evidence="10">Carbohydrate degradation.</text>
</comment>
<dbReference type="InterPro" id="IPR026019">
    <property type="entry name" value="Ribul_P_3_epim"/>
</dbReference>
<evidence type="ECO:0000256" key="4">
    <source>
        <dbReference type="ARBA" id="ARBA00001947"/>
    </source>
</evidence>
<comment type="function">
    <text evidence="10">Catalyzes the reversible epimerization of D-ribulose 5-phosphate to D-xylulose 5-phosphate.</text>
</comment>
<protein>
    <recommendedName>
        <fullName evidence="7 10">Ribulose-phosphate 3-epimerase</fullName>
        <ecNumber evidence="7 10">5.1.3.1</ecNumber>
    </recommendedName>
</protein>
<dbReference type="PROSITE" id="PS01085">
    <property type="entry name" value="RIBUL_P_3_EPIMER_1"/>
    <property type="match status" value="1"/>
</dbReference>
<comment type="catalytic activity">
    <reaction evidence="1 10 11">
        <text>D-ribulose 5-phosphate = D-xylulose 5-phosphate</text>
        <dbReference type="Rhea" id="RHEA:13677"/>
        <dbReference type="ChEBI" id="CHEBI:57737"/>
        <dbReference type="ChEBI" id="CHEBI:58121"/>
        <dbReference type="EC" id="5.1.3.1"/>
    </reaction>
</comment>
<keyword evidence="10 11" id="KW-0119">Carbohydrate metabolism</keyword>
<evidence type="ECO:0000256" key="7">
    <source>
        <dbReference type="ARBA" id="ARBA00013188"/>
    </source>
</evidence>
<feature type="binding site" evidence="10">
    <location>
        <position position="9"/>
    </location>
    <ligand>
        <name>substrate</name>
    </ligand>
</feature>
<sequence>MKQLVIAPSILSADFGRLAEEVRAVDAAGADWIHVDVMDGMFVPNITIGPVVIEAVRRATARPLNVHLMIAQPERYLEAFASAGADHLLVHCEPSSTTHLHRVLSRIRELGLQAGVVLNPSSPLAWVEQVLHLCDIVLVMSVNPGFGGQAFLPEVLPKIRALRQLCDARGLDPWIEVDGGINDANAASVRAAGANALVAGSAVFRAIDYASAIARLRPPLIAS</sequence>
<dbReference type="HAMAP" id="MF_02227">
    <property type="entry name" value="RPE"/>
    <property type="match status" value="1"/>
</dbReference>
<dbReference type="Pfam" id="PF00834">
    <property type="entry name" value="Ribul_P_3_epim"/>
    <property type="match status" value="1"/>
</dbReference>
<evidence type="ECO:0000256" key="10">
    <source>
        <dbReference type="HAMAP-Rule" id="MF_02227"/>
    </source>
</evidence>
<feature type="binding site" evidence="10">
    <location>
        <begin position="200"/>
        <end position="201"/>
    </location>
    <ligand>
        <name>substrate</name>
    </ligand>
</feature>
<comment type="caution">
    <text evidence="12">The sequence shown here is derived from an EMBL/GenBank/DDBJ whole genome shotgun (WGS) entry which is preliminary data.</text>
</comment>
<feature type="active site" description="Proton donor" evidence="10">
    <location>
        <position position="178"/>
    </location>
</feature>
<evidence type="ECO:0000256" key="3">
    <source>
        <dbReference type="ARBA" id="ARBA00001941"/>
    </source>
</evidence>
<keyword evidence="13" id="KW-1185">Reference proteome</keyword>
<comment type="similarity">
    <text evidence="6 10 11">Belongs to the ribulose-phosphate 3-epimerase family.</text>
</comment>
<evidence type="ECO:0000256" key="5">
    <source>
        <dbReference type="ARBA" id="ARBA00001954"/>
    </source>
</evidence>
<evidence type="ECO:0000256" key="11">
    <source>
        <dbReference type="PIRNR" id="PIRNR001461"/>
    </source>
</evidence>
<dbReference type="EC" id="5.1.3.1" evidence="7 10"/>
<feature type="binding site" evidence="10">
    <location>
        <position position="67"/>
    </location>
    <ligand>
        <name>a divalent metal cation</name>
        <dbReference type="ChEBI" id="CHEBI:60240"/>
    </ligand>
</feature>
<dbReference type="PIRSF" id="PIRSF001461">
    <property type="entry name" value="RPE"/>
    <property type="match status" value="1"/>
</dbReference>
<evidence type="ECO:0000256" key="9">
    <source>
        <dbReference type="ARBA" id="ARBA00023235"/>
    </source>
</evidence>
<feature type="binding site" evidence="10">
    <location>
        <begin position="145"/>
        <end position="148"/>
    </location>
    <ligand>
        <name>substrate</name>
    </ligand>
</feature>
<feature type="binding site" evidence="10">
    <location>
        <position position="36"/>
    </location>
    <ligand>
        <name>a divalent metal cation</name>
        <dbReference type="ChEBI" id="CHEBI:60240"/>
    </ligand>
</feature>
<dbReference type="PANTHER" id="PTHR11749">
    <property type="entry name" value="RIBULOSE-5-PHOSPHATE-3-EPIMERASE"/>
    <property type="match status" value="1"/>
</dbReference>
<dbReference type="GO" id="GO:0004750">
    <property type="term" value="F:D-ribulose-phosphate 3-epimerase activity"/>
    <property type="evidence" value="ECO:0007669"/>
    <property type="project" value="UniProtKB-EC"/>
</dbReference>
<comment type="cofactor">
    <cofactor evidence="2">
        <name>Mn(2+)</name>
        <dbReference type="ChEBI" id="CHEBI:29035"/>
    </cofactor>
</comment>
<dbReference type="Gene3D" id="3.20.20.70">
    <property type="entry name" value="Aldolase class I"/>
    <property type="match status" value="1"/>
</dbReference>
<feature type="binding site" evidence="10">
    <location>
        <position position="178"/>
    </location>
    <ligand>
        <name>a divalent metal cation</name>
        <dbReference type="ChEBI" id="CHEBI:60240"/>
    </ligand>
</feature>
<proteinExistence type="inferred from homology"/>
<evidence type="ECO:0000256" key="2">
    <source>
        <dbReference type="ARBA" id="ARBA00001936"/>
    </source>
</evidence>
<keyword evidence="8 10" id="KW-0479">Metal-binding</keyword>
<dbReference type="EMBL" id="JBHSMF010000006">
    <property type="protein sequence ID" value="MFC5497290.1"/>
    <property type="molecule type" value="Genomic_DNA"/>
</dbReference>
<evidence type="ECO:0000256" key="1">
    <source>
        <dbReference type="ARBA" id="ARBA00001782"/>
    </source>
</evidence>
<dbReference type="NCBIfam" id="TIGR01163">
    <property type="entry name" value="rpe"/>
    <property type="match status" value="1"/>
</dbReference>
<feature type="binding site" evidence="10">
    <location>
        <begin position="178"/>
        <end position="180"/>
    </location>
    <ligand>
        <name>substrate</name>
    </ligand>
</feature>
<evidence type="ECO:0000256" key="6">
    <source>
        <dbReference type="ARBA" id="ARBA00009541"/>
    </source>
</evidence>
<comment type="cofactor">
    <cofactor evidence="4">
        <name>Zn(2+)</name>
        <dbReference type="ChEBI" id="CHEBI:29105"/>
    </cofactor>
</comment>
<dbReference type="PROSITE" id="PS01086">
    <property type="entry name" value="RIBUL_P_3_EPIMER_2"/>
    <property type="match status" value="1"/>
</dbReference>
<feature type="binding site" evidence="10">
    <location>
        <position position="67"/>
    </location>
    <ligand>
        <name>substrate</name>
    </ligand>
</feature>
<dbReference type="RefSeq" id="WP_376849317.1">
    <property type="nucleotide sequence ID" value="NZ_JBHSMF010000006.1"/>
</dbReference>
<organism evidence="12 13">
    <name type="scientific">Caenimonas terrae</name>
    <dbReference type="NCBI Taxonomy" id="696074"/>
    <lineage>
        <taxon>Bacteria</taxon>
        <taxon>Pseudomonadati</taxon>
        <taxon>Pseudomonadota</taxon>
        <taxon>Betaproteobacteria</taxon>
        <taxon>Burkholderiales</taxon>
        <taxon>Comamonadaceae</taxon>
        <taxon>Caenimonas</taxon>
    </lineage>
</organism>
<reference evidence="13" key="1">
    <citation type="journal article" date="2019" name="Int. J. Syst. Evol. Microbiol.">
        <title>The Global Catalogue of Microorganisms (GCM) 10K type strain sequencing project: providing services to taxonomists for standard genome sequencing and annotation.</title>
        <authorList>
            <consortium name="The Broad Institute Genomics Platform"/>
            <consortium name="The Broad Institute Genome Sequencing Center for Infectious Disease"/>
            <person name="Wu L."/>
            <person name="Ma J."/>
        </authorList>
    </citation>
    <scope>NUCLEOTIDE SEQUENCE [LARGE SCALE GENOMIC DNA]</scope>
    <source>
        <strain evidence="13">CCUG 57401</strain>
    </source>
</reference>
<dbReference type="NCBIfam" id="NF004076">
    <property type="entry name" value="PRK05581.1-4"/>
    <property type="match status" value="1"/>
</dbReference>
<accession>A0ABW0NBL1</accession>
<gene>
    <name evidence="10 12" type="primary">rpe</name>
    <name evidence="12" type="ORF">ACFPOE_07080</name>
</gene>
<comment type="cofactor">
    <cofactor evidence="5">
        <name>Fe(2+)</name>
        <dbReference type="ChEBI" id="CHEBI:29033"/>
    </cofactor>
</comment>
<dbReference type="InterPro" id="IPR011060">
    <property type="entry name" value="RibuloseP-bd_barrel"/>
</dbReference>
<comment type="cofactor">
    <cofactor evidence="10">
        <name>a divalent metal cation</name>
        <dbReference type="ChEBI" id="CHEBI:60240"/>
    </cofactor>
    <text evidence="10">Binds 1 divalent metal cation per subunit.</text>
</comment>
<dbReference type="InterPro" id="IPR000056">
    <property type="entry name" value="Ribul_P_3_epim-like"/>
</dbReference>
<keyword evidence="9 10" id="KW-0413">Isomerase</keyword>
<evidence type="ECO:0000313" key="12">
    <source>
        <dbReference type="EMBL" id="MFC5497290.1"/>
    </source>
</evidence>
<feature type="binding site" evidence="10">
    <location>
        <position position="34"/>
    </location>
    <ligand>
        <name>a divalent metal cation</name>
        <dbReference type="ChEBI" id="CHEBI:60240"/>
    </ligand>
</feature>